<dbReference type="Proteomes" id="UP001207582">
    <property type="component" value="Unassembled WGS sequence"/>
</dbReference>
<comment type="caution">
    <text evidence="1">The sequence shown here is derived from an EMBL/GenBank/DDBJ whole genome shotgun (WGS) entry which is preliminary data.</text>
</comment>
<evidence type="ECO:0008006" key="3">
    <source>
        <dbReference type="Google" id="ProtNLM"/>
    </source>
</evidence>
<reference evidence="1 2" key="1">
    <citation type="submission" date="2022-10" db="EMBL/GenBank/DDBJ databases">
        <title>Defluviimonas sp. CAU 1641 isolated from mud.</title>
        <authorList>
            <person name="Kim W."/>
        </authorList>
    </citation>
    <scope>NUCLEOTIDE SEQUENCE [LARGE SCALE GENOMIC DNA]</scope>
    <source>
        <strain evidence="1 2">CAU 1641</strain>
    </source>
</reference>
<name>A0ABT3J562_9RHOB</name>
<dbReference type="EMBL" id="JAPDOG010000013">
    <property type="protein sequence ID" value="MCW3782821.1"/>
    <property type="molecule type" value="Genomic_DNA"/>
</dbReference>
<accession>A0ABT3J562</accession>
<evidence type="ECO:0000313" key="1">
    <source>
        <dbReference type="EMBL" id="MCW3782821.1"/>
    </source>
</evidence>
<evidence type="ECO:0000313" key="2">
    <source>
        <dbReference type="Proteomes" id="UP001207582"/>
    </source>
</evidence>
<sequence length="49" mass="4765">MNPMSLLTTTAILALLLAGCTPNAVTSGTAGYAAPHVGIAKAHGAGSDR</sequence>
<proteinExistence type="predicted"/>
<protein>
    <recommendedName>
        <fullName evidence="3">Lipoprotein</fullName>
    </recommendedName>
</protein>
<organism evidence="1 2">
    <name type="scientific">Defluviimonas salinarum</name>
    <dbReference type="NCBI Taxonomy" id="2992147"/>
    <lineage>
        <taxon>Bacteria</taxon>
        <taxon>Pseudomonadati</taxon>
        <taxon>Pseudomonadota</taxon>
        <taxon>Alphaproteobacteria</taxon>
        <taxon>Rhodobacterales</taxon>
        <taxon>Paracoccaceae</taxon>
        <taxon>Albidovulum</taxon>
    </lineage>
</organism>
<keyword evidence="2" id="KW-1185">Reference proteome</keyword>
<gene>
    <name evidence="1" type="ORF">OM960_14630</name>
</gene>